<dbReference type="InterPro" id="IPR036259">
    <property type="entry name" value="MFS_trans_sf"/>
</dbReference>
<dbReference type="OrthoDB" id="7375466at2"/>
<evidence type="ECO:0000259" key="10">
    <source>
        <dbReference type="PROSITE" id="PS50850"/>
    </source>
</evidence>
<dbReference type="Proteomes" id="UP000528608">
    <property type="component" value="Unassembled WGS sequence"/>
</dbReference>
<feature type="compositionally biased region" description="Low complexity" evidence="8">
    <location>
        <begin position="31"/>
        <end position="40"/>
    </location>
</feature>
<feature type="transmembrane region" description="Helical" evidence="9">
    <location>
        <begin position="399"/>
        <end position="427"/>
    </location>
</feature>
<keyword evidence="5 9" id="KW-1133">Transmembrane helix</keyword>
<evidence type="ECO:0000256" key="1">
    <source>
        <dbReference type="ARBA" id="ARBA00004651"/>
    </source>
</evidence>
<dbReference type="Gene3D" id="1.20.1250.20">
    <property type="entry name" value="MFS general substrate transporter like domains"/>
    <property type="match status" value="1"/>
</dbReference>
<keyword evidence="6 9" id="KW-0472">Membrane</keyword>
<sequence length="525" mass="53184">MSDSAPDPGRGPEPAPQPGVPPRVPPGAPPGGAAPDPGAPEVRLGTAEGRWVLLTAVLGSGMAMLDSTVVNVALPHIGRDLDANLAALQWTVNAYMLTLAGLILLGGSLGDRYGRRRVFVIGVVWFALASLLCGVAPDAGVLIAARALQGIGGALLTPGSLALIQAVFHPDDRAGAVGAWSGLGGVASAVGPFVGGWLVDGPGWRWVFLINLPLAAVCVVVALRYVPETRDPAAHGRFDALGAALGALALGAVTYALIAAPDKGASPWVIVPAVAGVLLGAAFVAVERRRANPMLPPGIFAVRQFTAINAVTVFVYAAFSGFFFLAVLQLQVVVGWSALEAGTALLPTTVLMLLLSARSGKVAQRVGARLPLTVGPLLCAVGLLLMTRVGAGADYWRDVLPALVVLGMGMVVLVAPLTATVLASVDVSRAGLASGINNAAARAAGLIAVAALPLLAGMGPDAYRDPAAFSKTFDRAMLMCAGALVVGSALAWATVRGPDRGADAGRAECEYHCGLSSPPLDPGDG</sequence>
<feature type="transmembrane region" description="Helical" evidence="9">
    <location>
        <begin position="143"/>
        <end position="164"/>
    </location>
</feature>
<dbReference type="InterPro" id="IPR011701">
    <property type="entry name" value="MFS"/>
</dbReference>
<comment type="subcellular location">
    <subcellularLocation>
        <location evidence="1">Cell membrane</location>
        <topology evidence="1">Multi-pass membrane protein</topology>
    </subcellularLocation>
</comment>
<dbReference type="PANTHER" id="PTHR42718:SF42">
    <property type="entry name" value="EXPORT PROTEIN"/>
    <property type="match status" value="1"/>
</dbReference>
<dbReference type="GO" id="GO:0005886">
    <property type="term" value="C:plasma membrane"/>
    <property type="evidence" value="ECO:0007669"/>
    <property type="project" value="UniProtKB-SubCell"/>
</dbReference>
<feature type="transmembrane region" description="Helical" evidence="9">
    <location>
        <begin position="476"/>
        <end position="495"/>
    </location>
</feature>
<name>A0A7W8F4Y9_STREU</name>
<evidence type="ECO:0000256" key="2">
    <source>
        <dbReference type="ARBA" id="ARBA00022448"/>
    </source>
</evidence>
<feature type="transmembrane region" description="Helical" evidence="9">
    <location>
        <begin position="307"/>
        <end position="328"/>
    </location>
</feature>
<evidence type="ECO:0000256" key="8">
    <source>
        <dbReference type="SAM" id="MobiDB-lite"/>
    </source>
</evidence>
<dbReference type="RefSeq" id="WP_102918633.1">
    <property type="nucleotide sequence ID" value="NZ_JACHJF010000018.1"/>
</dbReference>
<dbReference type="Gene3D" id="1.20.1720.10">
    <property type="entry name" value="Multidrug resistance protein D"/>
    <property type="match status" value="1"/>
</dbReference>
<feature type="transmembrane region" description="Helical" evidence="9">
    <location>
        <begin position="51"/>
        <end position="74"/>
    </location>
</feature>
<feature type="domain" description="Major facilitator superfamily (MFS) profile" evidence="10">
    <location>
        <begin position="52"/>
        <end position="499"/>
    </location>
</feature>
<dbReference type="SUPFAM" id="SSF103473">
    <property type="entry name" value="MFS general substrate transporter"/>
    <property type="match status" value="1"/>
</dbReference>
<reference evidence="11 12" key="1">
    <citation type="submission" date="2020-08" db="EMBL/GenBank/DDBJ databases">
        <title>Genomic Encyclopedia of Type Strains, Phase III (KMG-III): the genomes of soil and plant-associated and newly described type strains.</title>
        <authorList>
            <person name="Whitman W."/>
        </authorList>
    </citation>
    <scope>NUCLEOTIDE SEQUENCE [LARGE SCALE GENOMIC DNA]</scope>
    <source>
        <strain evidence="11 12">CECT 3259</strain>
    </source>
</reference>
<dbReference type="GO" id="GO:0022857">
    <property type="term" value="F:transmembrane transporter activity"/>
    <property type="evidence" value="ECO:0007669"/>
    <property type="project" value="InterPro"/>
</dbReference>
<feature type="transmembrane region" description="Helical" evidence="9">
    <location>
        <begin position="265"/>
        <end position="286"/>
    </location>
</feature>
<feature type="transmembrane region" description="Helical" evidence="9">
    <location>
        <begin position="238"/>
        <end position="259"/>
    </location>
</feature>
<evidence type="ECO:0000256" key="6">
    <source>
        <dbReference type="ARBA" id="ARBA00023136"/>
    </source>
</evidence>
<dbReference type="InterPro" id="IPR020846">
    <property type="entry name" value="MFS_dom"/>
</dbReference>
<dbReference type="PANTHER" id="PTHR42718">
    <property type="entry name" value="MAJOR FACILITATOR SUPERFAMILY MULTIDRUG TRANSPORTER MFSC"/>
    <property type="match status" value="1"/>
</dbReference>
<feature type="compositionally biased region" description="Pro residues" evidence="8">
    <location>
        <begin position="9"/>
        <end position="29"/>
    </location>
</feature>
<feature type="transmembrane region" description="Helical" evidence="9">
    <location>
        <begin position="439"/>
        <end position="456"/>
    </location>
</feature>
<dbReference type="EMBL" id="JACHJF010000018">
    <property type="protein sequence ID" value="MBB5121415.1"/>
    <property type="molecule type" value="Genomic_DNA"/>
</dbReference>
<keyword evidence="3" id="KW-1003">Cell membrane</keyword>
<proteinExistence type="predicted"/>
<dbReference type="InterPro" id="IPR004638">
    <property type="entry name" value="EmrB-like"/>
</dbReference>
<dbReference type="PROSITE" id="PS50850">
    <property type="entry name" value="MFS"/>
    <property type="match status" value="1"/>
</dbReference>
<comment type="caution">
    <text evidence="11">The sequence shown here is derived from an EMBL/GenBank/DDBJ whole genome shotgun (WGS) entry which is preliminary data.</text>
</comment>
<feature type="transmembrane region" description="Helical" evidence="9">
    <location>
        <begin position="204"/>
        <end position="226"/>
    </location>
</feature>
<feature type="transmembrane region" description="Helical" evidence="9">
    <location>
        <begin position="118"/>
        <end position="137"/>
    </location>
</feature>
<feature type="transmembrane region" description="Helical" evidence="9">
    <location>
        <begin position="367"/>
        <end position="387"/>
    </location>
</feature>
<evidence type="ECO:0000256" key="7">
    <source>
        <dbReference type="ARBA" id="ARBA00023251"/>
    </source>
</evidence>
<feature type="transmembrane region" description="Helical" evidence="9">
    <location>
        <begin position="334"/>
        <end position="355"/>
    </location>
</feature>
<evidence type="ECO:0000313" key="11">
    <source>
        <dbReference type="EMBL" id="MBB5121415.1"/>
    </source>
</evidence>
<dbReference type="NCBIfam" id="TIGR00711">
    <property type="entry name" value="efflux_EmrB"/>
    <property type="match status" value="1"/>
</dbReference>
<evidence type="ECO:0000256" key="4">
    <source>
        <dbReference type="ARBA" id="ARBA00022692"/>
    </source>
</evidence>
<evidence type="ECO:0000256" key="9">
    <source>
        <dbReference type="SAM" id="Phobius"/>
    </source>
</evidence>
<feature type="transmembrane region" description="Helical" evidence="9">
    <location>
        <begin position="86"/>
        <end position="106"/>
    </location>
</feature>
<accession>A0A7W8F4Y9</accession>
<keyword evidence="4 9" id="KW-0812">Transmembrane</keyword>
<gene>
    <name evidence="11" type="ORF">FHS36_004869</name>
</gene>
<dbReference type="Pfam" id="PF07690">
    <property type="entry name" value="MFS_1"/>
    <property type="match status" value="1"/>
</dbReference>
<dbReference type="AlphaFoldDB" id="A0A7W8F4Y9"/>
<keyword evidence="2" id="KW-0813">Transport</keyword>
<evidence type="ECO:0000313" key="12">
    <source>
        <dbReference type="Proteomes" id="UP000528608"/>
    </source>
</evidence>
<feature type="transmembrane region" description="Helical" evidence="9">
    <location>
        <begin position="176"/>
        <end position="198"/>
    </location>
</feature>
<dbReference type="CDD" id="cd17321">
    <property type="entry name" value="MFS_MMR_MDR_like"/>
    <property type="match status" value="1"/>
</dbReference>
<keyword evidence="7" id="KW-0046">Antibiotic resistance</keyword>
<protein>
    <submittedName>
        <fullName evidence="11">EmrB/QacA subfamily drug resistance transporter</fullName>
    </submittedName>
</protein>
<evidence type="ECO:0000256" key="3">
    <source>
        <dbReference type="ARBA" id="ARBA00022475"/>
    </source>
</evidence>
<evidence type="ECO:0000256" key="5">
    <source>
        <dbReference type="ARBA" id="ARBA00022989"/>
    </source>
</evidence>
<organism evidence="11 12">
    <name type="scientific">Streptomyces eurocidicus</name>
    <name type="common">Streptoverticillium eurocidicus</name>
    <dbReference type="NCBI Taxonomy" id="66423"/>
    <lineage>
        <taxon>Bacteria</taxon>
        <taxon>Bacillati</taxon>
        <taxon>Actinomycetota</taxon>
        <taxon>Actinomycetes</taxon>
        <taxon>Kitasatosporales</taxon>
        <taxon>Streptomycetaceae</taxon>
        <taxon>Streptomyces</taxon>
    </lineage>
</organism>
<feature type="region of interest" description="Disordered" evidence="8">
    <location>
        <begin position="1"/>
        <end position="41"/>
    </location>
</feature>
<dbReference type="GO" id="GO:0046677">
    <property type="term" value="P:response to antibiotic"/>
    <property type="evidence" value="ECO:0007669"/>
    <property type="project" value="UniProtKB-KW"/>
</dbReference>